<evidence type="ECO:0000256" key="2">
    <source>
        <dbReference type="HAMAP-Rule" id="MF_00003"/>
    </source>
</evidence>
<dbReference type="SUPFAM" id="SSF89919">
    <property type="entry name" value="Ribosome-binding factor A, RbfA"/>
    <property type="match status" value="1"/>
</dbReference>
<sequence>MFKRIERVNALIRLQLGQLFLKEIEFPFNVLVSISRVECSSNLIQAKVYISVMPENKFPEVFKILNKNIYFLQKKLNKLLKMRPVPKIEFKEEKGIREVNEIEKILEKLKKDYNPPTTSEVPVEGRRVEGGSESQPSAESLKDS</sequence>
<dbReference type="Gene3D" id="3.30.300.20">
    <property type="match status" value="1"/>
</dbReference>
<dbReference type="GO" id="GO:0043024">
    <property type="term" value="F:ribosomal small subunit binding"/>
    <property type="evidence" value="ECO:0007669"/>
    <property type="project" value="TreeGrafter"/>
</dbReference>
<organism evidence="4 5">
    <name type="scientific">bacterium (Candidatus Gribaldobacteria) CG07_land_8_20_14_0_80_33_18</name>
    <dbReference type="NCBI Taxonomy" id="2014272"/>
    <lineage>
        <taxon>Bacteria</taxon>
        <taxon>Candidatus Gribaldobacteria</taxon>
    </lineage>
</organism>
<proteinExistence type="inferred from homology"/>
<dbReference type="Pfam" id="PF02033">
    <property type="entry name" value="RBFA"/>
    <property type="match status" value="1"/>
</dbReference>
<comment type="caution">
    <text evidence="4">The sequence shown here is derived from an EMBL/GenBank/DDBJ whole genome shotgun (WGS) entry which is preliminary data.</text>
</comment>
<comment type="function">
    <text evidence="2">One of several proteins that assist in the late maturation steps of the functional core of the 30S ribosomal subunit. Associates with free 30S ribosomal subunits (but not with 30S subunits that are part of 70S ribosomes or polysomes). Required for efficient processing of 16S rRNA. May interact with the 5'-terminal helix region of 16S rRNA.</text>
</comment>
<keyword evidence="2" id="KW-0963">Cytoplasm</keyword>
<evidence type="ECO:0000256" key="3">
    <source>
        <dbReference type="SAM" id="MobiDB-lite"/>
    </source>
</evidence>
<accession>A0A2M6Z4A7</accession>
<dbReference type="AlphaFoldDB" id="A0A2M6Z4A7"/>
<gene>
    <name evidence="2 4" type="primary">rbfA</name>
    <name evidence="4" type="ORF">COS93_00315</name>
</gene>
<protein>
    <recommendedName>
        <fullName evidence="2">Ribosome-binding factor A</fullName>
    </recommendedName>
</protein>
<comment type="similarity">
    <text evidence="2">Belongs to the RbfA family.</text>
</comment>
<dbReference type="PANTHER" id="PTHR33515">
    <property type="entry name" value="RIBOSOME-BINDING FACTOR A, CHLOROPLASTIC-RELATED"/>
    <property type="match status" value="1"/>
</dbReference>
<evidence type="ECO:0000256" key="1">
    <source>
        <dbReference type="ARBA" id="ARBA00022517"/>
    </source>
</evidence>
<dbReference type="InterPro" id="IPR015946">
    <property type="entry name" value="KH_dom-like_a/b"/>
</dbReference>
<dbReference type="Proteomes" id="UP000228777">
    <property type="component" value="Unassembled WGS sequence"/>
</dbReference>
<dbReference type="HAMAP" id="MF_00003">
    <property type="entry name" value="RbfA"/>
    <property type="match status" value="1"/>
</dbReference>
<evidence type="ECO:0000313" key="4">
    <source>
        <dbReference type="EMBL" id="PIU47233.1"/>
    </source>
</evidence>
<dbReference type="NCBIfam" id="TIGR00082">
    <property type="entry name" value="rbfA"/>
    <property type="match status" value="1"/>
</dbReference>
<keyword evidence="1 2" id="KW-0690">Ribosome biogenesis</keyword>
<dbReference type="EMBL" id="PEWP01000008">
    <property type="protein sequence ID" value="PIU47233.1"/>
    <property type="molecule type" value="Genomic_DNA"/>
</dbReference>
<dbReference type="InterPro" id="IPR023799">
    <property type="entry name" value="RbfA_dom_sf"/>
</dbReference>
<dbReference type="PANTHER" id="PTHR33515:SF1">
    <property type="entry name" value="RIBOSOME-BINDING FACTOR A, CHLOROPLASTIC-RELATED"/>
    <property type="match status" value="1"/>
</dbReference>
<evidence type="ECO:0000313" key="5">
    <source>
        <dbReference type="Proteomes" id="UP000228777"/>
    </source>
</evidence>
<dbReference type="GO" id="GO:0005829">
    <property type="term" value="C:cytosol"/>
    <property type="evidence" value="ECO:0007669"/>
    <property type="project" value="TreeGrafter"/>
</dbReference>
<feature type="region of interest" description="Disordered" evidence="3">
    <location>
        <begin position="112"/>
        <end position="144"/>
    </location>
</feature>
<dbReference type="InterPro" id="IPR000238">
    <property type="entry name" value="RbfA"/>
</dbReference>
<comment type="subcellular location">
    <subcellularLocation>
        <location evidence="2">Cytoplasm</location>
    </subcellularLocation>
</comment>
<reference evidence="5" key="1">
    <citation type="submission" date="2017-09" db="EMBL/GenBank/DDBJ databases">
        <title>Depth-based differentiation of microbial function through sediment-hosted aquifers and enrichment of novel symbionts in the deep terrestrial subsurface.</title>
        <authorList>
            <person name="Probst A.J."/>
            <person name="Ladd B."/>
            <person name="Jarett J.K."/>
            <person name="Geller-Mcgrath D.E."/>
            <person name="Sieber C.M.K."/>
            <person name="Emerson J.B."/>
            <person name="Anantharaman K."/>
            <person name="Thomas B.C."/>
            <person name="Malmstrom R."/>
            <person name="Stieglmeier M."/>
            <person name="Klingl A."/>
            <person name="Woyke T."/>
            <person name="Ryan C.M."/>
            <person name="Banfield J.F."/>
        </authorList>
    </citation>
    <scope>NUCLEOTIDE SEQUENCE [LARGE SCALE GENOMIC DNA]</scope>
</reference>
<name>A0A2M6Z4A7_9BACT</name>
<dbReference type="GO" id="GO:0030490">
    <property type="term" value="P:maturation of SSU-rRNA"/>
    <property type="evidence" value="ECO:0007669"/>
    <property type="project" value="UniProtKB-UniRule"/>
</dbReference>
<comment type="subunit">
    <text evidence="2">Monomer. Binds 30S ribosomal subunits, but not 50S ribosomal subunits or 70S ribosomes.</text>
</comment>